<sequence length="294" mass="31785">MAAIESPHPFESSSPLPDLPQHRQLLDDNESATIPRPRRSFVARIPMRQCIAECIGTAIFVAVGNGGQAQVVLRQLMSPSPDSLATTDWTSLSTSYGLGLMLGAMVSQRISGAHLNPAISLMMCYLHRLPWASLLWYTLAQLIGAFLGSFLAVAVYAPLLYKVNVWNQTTAGIFATFPQPYESWPGCFLSECVATALFACGVCAIVDEKNTTLTHRPLLLGLCLMTVAMSMGLNTGFAMNPARDLGPRFMTWCTGWDSDGFANWYYVIPIVSPCLGALAGATLYGLATYGDKAS</sequence>
<dbReference type="Gene3D" id="1.20.1080.10">
    <property type="entry name" value="Glycerol uptake facilitator protein"/>
    <property type="match status" value="1"/>
</dbReference>
<dbReference type="AlphaFoldDB" id="A0A485K7H1"/>
<dbReference type="NCBIfam" id="TIGR00861">
    <property type="entry name" value="MIP"/>
    <property type="match status" value="1"/>
</dbReference>
<evidence type="ECO:0000256" key="7">
    <source>
        <dbReference type="RuleBase" id="RU000477"/>
    </source>
</evidence>
<evidence type="ECO:0000313" key="10">
    <source>
        <dbReference type="EMBL" id="KAF0719432.1"/>
    </source>
</evidence>
<organism evidence="11 12">
    <name type="scientific">Aphanomyces stellatus</name>
    <dbReference type="NCBI Taxonomy" id="120398"/>
    <lineage>
        <taxon>Eukaryota</taxon>
        <taxon>Sar</taxon>
        <taxon>Stramenopiles</taxon>
        <taxon>Oomycota</taxon>
        <taxon>Saprolegniomycetes</taxon>
        <taxon>Saprolegniales</taxon>
        <taxon>Verrucalvaceae</taxon>
        <taxon>Aphanomyces</taxon>
    </lineage>
</organism>
<dbReference type="PANTHER" id="PTHR43829:SF9">
    <property type="entry name" value="AQUAPORIN-9"/>
    <property type="match status" value="1"/>
</dbReference>
<reference evidence="11 12" key="1">
    <citation type="submission" date="2019-03" db="EMBL/GenBank/DDBJ databases">
        <authorList>
            <person name="Gaulin E."/>
            <person name="Dumas B."/>
        </authorList>
    </citation>
    <scope>NUCLEOTIDE SEQUENCE [LARGE SCALE GENOMIC DNA]</scope>
    <source>
        <strain evidence="11">CBS 568.67</strain>
    </source>
</reference>
<dbReference type="GO" id="GO:0005886">
    <property type="term" value="C:plasma membrane"/>
    <property type="evidence" value="ECO:0007669"/>
    <property type="project" value="TreeGrafter"/>
</dbReference>
<protein>
    <submittedName>
        <fullName evidence="11">Aste57867_1028 protein</fullName>
    </submittedName>
</protein>
<comment type="similarity">
    <text evidence="2 7">Belongs to the MIP/aquaporin (TC 1.A.8) family.</text>
</comment>
<evidence type="ECO:0000256" key="1">
    <source>
        <dbReference type="ARBA" id="ARBA00004141"/>
    </source>
</evidence>
<name>A0A485K7H1_9STRA</name>
<feature type="transmembrane region" description="Helical" evidence="9">
    <location>
        <begin position="264"/>
        <end position="287"/>
    </location>
</feature>
<evidence type="ECO:0000256" key="2">
    <source>
        <dbReference type="ARBA" id="ARBA00006175"/>
    </source>
</evidence>
<dbReference type="OrthoDB" id="3222at2759"/>
<evidence type="ECO:0000313" key="11">
    <source>
        <dbReference type="EMBL" id="VFT78250.1"/>
    </source>
</evidence>
<evidence type="ECO:0000256" key="8">
    <source>
        <dbReference type="SAM" id="MobiDB-lite"/>
    </source>
</evidence>
<dbReference type="Pfam" id="PF00230">
    <property type="entry name" value="MIP"/>
    <property type="match status" value="1"/>
</dbReference>
<accession>A0A485K7H1</accession>
<evidence type="ECO:0000256" key="9">
    <source>
        <dbReference type="SAM" id="Phobius"/>
    </source>
</evidence>
<dbReference type="EMBL" id="VJMH01000070">
    <property type="protein sequence ID" value="KAF0719432.1"/>
    <property type="molecule type" value="Genomic_DNA"/>
</dbReference>
<evidence type="ECO:0000256" key="6">
    <source>
        <dbReference type="ARBA" id="ARBA00023136"/>
    </source>
</evidence>
<keyword evidence="5 9" id="KW-1133">Transmembrane helix</keyword>
<keyword evidence="12" id="KW-1185">Reference proteome</keyword>
<keyword evidence="6 9" id="KW-0472">Membrane</keyword>
<reference evidence="10" key="2">
    <citation type="submission" date="2019-06" db="EMBL/GenBank/DDBJ databases">
        <title>Genomics analysis of Aphanomyces spp. identifies a new class of oomycete effector associated with host adaptation.</title>
        <authorList>
            <person name="Gaulin E."/>
        </authorList>
    </citation>
    <scope>NUCLEOTIDE SEQUENCE</scope>
    <source>
        <strain evidence="10">CBS 578.67</strain>
    </source>
</reference>
<feature type="transmembrane region" description="Helical" evidence="9">
    <location>
        <begin position="134"/>
        <end position="157"/>
    </location>
</feature>
<keyword evidence="3 7" id="KW-0813">Transport</keyword>
<evidence type="ECO:0000256" key="5">
    <source>
        <dbReference type="ARBA" id="ARBA00022989"/>
    </source>
</evidence>
<feature type="region of interest" description="Disordered" evidence="8">
    <location>
        <begin position="1"/>
        <end position="22"/>
    </location>
</feature>
<evidence type="ECO:0000256" key="4">
    <source>
        <dbReference type="ARBA" id="ARBA00022692"/>
    </source>
</evidence>
<dbReference type="GO" id="GO:0015250">
    <property type="term" value="F:water channel activity"/>
    <property type="evidence" value="ECO:0007669"/>
    <property type="project" value="TreeGrafter"/>
</dbReference>
<feature type="transmembrane region" description="Helical" evidence="9">
    <location>
        <begin position="188"/>
        <end position="206"/>
    </location>
</feature>
<dbReference type="PRINTS" id="PR00783">
    <property type="entry name" value="MINTRINSICP"/>
</dbReference>
<gene>
    <name evidence="11" type="primary">Aste57867_1028</name>
    <name evidence="10" type="ORF">As57867_001027</name>
    <name evidence="11" type="ORF">ASTE57867_1028</name>
</gene>
<dbReference type="GO" id="GO:0015254">
    <property type="term" value="F:glycerol channel activity"/>
    <property type="evidence" value="ECO:0007669"/>
    <property type="project" value="TreeGrafter"/>
</dbReference>
<evidence type="ECO:0000256" key="3">
    <source>
        <dbReference type="ARBA" id="ARBA00022448"/>
    </source>
</evidence>
<feature type="transmembrane region" description="Helical" evidence="9">
    <location>
        <begin position="218"/>
        <end position="239"/>
    </location>
</feature>
<evidence type="ECO:0000313" key="12">
    <source>
        <dbReference type="Proteomes" id="UP000332933"/>
    </source>
</evidence>
<dbReference type="PANTHER" id="PTHR43829">
    <property type="entry name" value="AQUAPORIN OR AQUAGLYCEROPORIN RELATED"/>
    <property type="match status" value="1"/>
</dbReference>
<dbReference type="InterPro" id="IPR000425">
    <property type="entry name" value="MIP"/>
</dbReference>
<dbReference type="EMBL" id="CAADRA010000070">
    <property type="protein sequence ID" value="VFT78250.1"/>
    <property type="molecule type" value="Genomic_DNA"/>
</dbReference>
<comment type="subcellular location">
    <subcellularLocation>
        <location evidence="1">Membrane</location>
        <topology evidence="1">Multi-pass membrane protein</topology>
    </subcellularLocation>
</comment>
<dbReference type="Proteomes" id="UP000332933">
    <property type="component" value="Unassembled WGS sequence"/>
</dbReference>
<proteinExistence type="inferred from homology"/>
<dbReference type="InterPro" id="IPR023271">
    <property type="entry name" value="Aquaporin-like"/>
</dbReference>
<dbReference type="SUPFAM" id="SSF81338">
    <property type="entry name" value="Aquaporin-like"/>
    <property type="match status" value="1"/>
</dbReference>
<keyword evidence="4 7" id="KW-0812">Transmembrane</keyword>
<dbReference type="InterPro" id="IPR050363">
    <property type="entry name" value="MIP/Aquaporin"/>
</dbReference>